<dbReference type="InterPro" id="IPR036339">
    <property type="entry name" value="PUB-like_dom_sf"/>
</dbReference>
<dbReference type="SMART" id="SM00460">
    <property type="entry name" value="TGc"/>
    <property type="match status" value="1"/>
</dbReference>
<evidence type="ECO:0000256" key="3">
    <source>
        <dbReference type="ARBA" id="ARBA00022833"/>
    </source>
</evidence>
<dbReference type="InterPro" id="IPR038765">
    <property type="entry name" value="Papain-like_cys_pep_sf"/>
</dbReference>
<evidence type="ECO:0000259" key="5">
    <source>
        <dbReference type="PROSITE" id="PS51352"/>
    </source>
</evidence>
<dbReference type="PANTHER" id="PTHR12143:SF19">
    <property type="entry name" value="PEPTIDE-N(4)-(N-ACETYL-BETA-GLUCOSAMINYL)ASPARAGINE AMIDASE"/>
    <property type="match status" value="1"/>
</dbReference>
<dbReference type="CDD" id="cd09212">
    <property type="entry name" value="PUB"/>
    <property type="match status" value="1"/>
</dbReference>
<feature type="non-terminal residue" evidence="6">
    <location>
        <position position="1"/>
    </location>
</feature>
<feature type="region of interest" description="Disordered" evidence="4">
    <location>
        <begin position="71"/>
        <end position="101"/>
    </location>
</feature>
<protein>
    <recommendedName>
        <fullName evidence="5">Thioredoxin domain-containing protein</fullName>
    </recommendedName>
</protein>
<gene>
    <name evidence="6" type="ORF">HJC23_010400</name>
</gene>
<comment type="similarity">
    <text evidence="1">Belongs to the transglutaminase-like superfamily. PNGase family.</text>
</comment>
<accession>A0ABD3QH98</accession>
<reference evidence="6 7" key="1">
    <citation type="journal article" date="2020" name="G3 (Bethesda)">
        <title>Improved Reference Genome for Cyclotella cryptica CCMP332, a Model for Cell Wall Morphogenesis, Salinity Adaptation, and Lipid Production in Diatoms (Bacillariophyta).</title>
        <authorList>
            <person name="Roberts W.R."/>
            <person name="Downey K.M."/>
            <person name="Ruck E.C."/>
            <person name="Traller J.C."/>
            <person name="Alverson A.J."/>
        </authorList>
    </citation>
    <scope>NUCLEOTIDE SEQUENCE [LARGE SCALE GENOMIC DNA]</scope>
    <source>
        <strain evidence="6 7">CCMP332</strain>
    </source>
</reference>
<dbReference type="Pfam" id="PF15711">
    <property type="entry name" value="ILEI"/>
    <property type="match status" value="1"/>
</dbReference>
<dbReference type="InterPro" id="IPR036249">
    <property type="entry name" value="Thioredoxin-like_sf"/>
</dbReference>
<dbReference type="PROSITE" id="PS51352">
    <property type="entry name" value="THIOREDOXIN_2"/>
    <property type="match status" value="1"/>
</dbReference>
<dbReference type="InterPro" id="IPR013766">
    <property type="entry name" value="Thioredoxin_domain"/>
</dbReference>
<dbReference type="Pfam" id="PF01841">
    <property type="entry name" value="Transglut_core"/>
    <property type="match status" value="1"/>
</dbReference>
<dbReference type="Proteomes" id="UP001516023">
    <property type="component" value="Unassembled WGS sequence"/>
</dbReference>
<feature type="region of interest" description="Disordered" evidence="4">
    <location>
        <begin position="372"/>
        <end position="396"/>
    </location>
</feature>
<dbReference type="Gene3D" id="1.20.58.2190">
    <property type="match status" value="1"/>
</dbReference>
<evidence type="ECO:0000256" key="1">
    <source>
        <dbReference type="ARBA" id="ARBA00009390"/>
    </source>
</evidence>
<dbReference type="InterPro" id="IPR002931">
    <property type="entry name" value="Transglutaminase-like"/>
</dbReference>
<dbReference type="PANTHER" id="PTHR12143">
    <property type="entry name" value="PEPTIDE N-GLYCANASE PNGASE -RELATED"/>
    <property type="match status" value="1"/>
</dbReference>
<dbReference type="Gene3D" id="3.10.620.30">
    <property type="match status" value="1"/>
</dbReference>
<dbReference type="Gene3D" id="3.40.30.10">
    <property type="entry name" value="Glutaredoxin"/>
    <property type="match status" value="1"/>
</dbReference>
<dbReference type="SUPFAM" id="SSF52833">
    <property type="entry name" value="Thioredoxin-like"/>
    <property type="match status" value="1"/>
</dbReference>
<evidence type="ECO:0000313" key="7">
    <source>
        <dbReference type="Proteomes" id="UP001516023"/>
    </source>
</evidence>
<dbReference type="EMBL" id="JABMIG020000036">
    <property type="protein sequence ID" value="KAL3799750.1"/>
    <property type="molecule type" value="Genomic_DNA"/>
</dbReference>
<dbReference type="InterPro" id="IPR012336">
    <property type="entry name" value="Thioredoxin-like_fold"/>
</dbReference>
<evidence type="ECO:0000256" key="4">
    <source>
        <dbReference type="SAM" id="MobiDB-lite"/>
    </source>
</evidence>
<dbReference type="GO" id="GO:0046872">
    <property type="term" value="F:metal ion binding"/>
    <property type="evidence" value="ECO:0007669"/>
    <property type="project" value="UniProtKB-KW"/>
</dbReference>
<keyword evidence="3" id="KW-0862">Zinc</keyword>
<dbReference type="SUPFAM" id="SSF54001">
    <property type="entry name" value="Cysteine proteinases"/>
    <property type="match status" value="1"/>
</dbReference>
<dbReference type="InterPro" id="IPR039477">
    <property type="entry name" value="ILEI/PANDER_dom"/>
</dbReference>
<dbReference type="AlphaFoldDB" id="A0ABD3QH98"/>
<sequence>QQHTTTNNNTIMSALHARIESAIRTAKQWENDAALLSEIRASLPLHDLVPEQLVPLESRWKAFLSNDASVVDATEHQQQQQHHHDNINAQAKRSPYHRDDDAHYESDDLLLQRLTLYFKRDVMTWVNQPPCANPHCTGNGDDGKQRMMAQGTRGPVSDEEKIGQASRVEVYTCQQCNTETTFPRYNSPRALFSSRRGRCGEYANLFGAYCRAVGFDTRYCLDLTDHVWTEVWSVRQGRWLHVDSCEGLIDRPNMYEQGWGKKLSYVIGATHDSVADVTKRYTRQFFSDEFQTRRREFSPDENASDRAFLQANVTVKQIMSNIIPRGRMEELEKRGKAEEMYFGLVQASGVWDSEYKEGRISGSWAWKAARSELGHPEKKANHDKNNTSQEKDSKKNDQEASFLVESFYPAPHRQNNLTIRVQHPSSSSTYERSRHDCIIVNGIPCAATLSPGISVVVVDEQSGCILQSRAFSKWSSLGIFIDTVPAGRIVAICSNVLGDTIDDTTSTHLLRVGGLSVESKASQEALLLVGQIGFHPKWATSIHSSDESKVVEVTIQLNISPSLPLKLRTENSTAPAMISTRLPETIMPLKTQMVATEYQKRVAFEAFTKQSSNTSSSVEVVGYVTRPEAPIYLIGNDSFPFRRADGPSHDSGKSWVTYHYLPDALVPDDDIITEETGKETAKKIGSGVAKFDIPVVDDYFMGLLGTELLTKSGASPPSLMNTTTALANNRLIALYFSAHWCGPCRGFTPMLIEFYNYLKEEVAPTHGLEIIFVSSDRSEAEFQQYYQGMPFKAIPFQNRTVAQQIKSVFGVRGIPSLVVMDAMSGRIVVSQEDSRREVHQACNRGEQAIETLFNSWLDKVPAESKAMLDILALSCEEAEKTAGAESDKVEGATRLNSKASDYLIRKKTANNSDDSAAVVKSLFTELVADGMSPNEAAAEAIKRTTQKPLGLFEGSLKGFGSVVDSPQTHSISIVKAAEVLLHLNGGDKSKVANVVTTAKKYVTNALKEPTNSRFRTFRLGNKVFDQITSVAGSIQLLTCVGFSVFPSDADFVAAIPLSLNLNEMNNVLDKLLEVYKN</sequence>
<feature type="domain" description="Thioredoxin" evidence="5">
    <location>
        <begin position="682"/>
        <end position="843"/>
    </location>
</feature>
<proteinExistence type="inferred from homology"/>
<keyword evidence="2" id="KW-0479">Metal-binding</keyword>
<evidence type="ECO:0000313" key="6">
    <source>
        <dbReference type="EMBL" id="KAL3799750.1"/>
    </source>
</evidence>
<keyword evidence="7" id="KW-1185">Reference proteome</keyword>
<dbReference type="SUPFAM" id="SSF143503">
    <property type="entry name" value="PUG domain-like"/>
    <property type="match status" value="1"/>
</dbReference>
<name>A0ABD3QH98_9STRA</name>
<dbReference type="InterPro" id="IPR050883">
    <property type="entry name" value="PNGase"/>
</dbReference>
<evidence type="ECO:0000256" key="2">
    <source>
        <dbReference type="ARBA" id="ARBA00022723"/>
    </source>
</evidence>
<comment type="caution">
    <text evidence="6">The sequence shown here is derived from an EMBL/GenBank/DDBJ whole genome shotgun (WGS) entry which is preliminary data.</text>
</comment>
<dbReference type="Pfam" id="PF13905">
    <property type="entry name" value="Thioredoxin_8"/>
    <property type="match status" value="1"/>
</dbReference>
<organism evidence="6 7">
    <name type="scientific">Cyclotella cryptica</name>
    <dbReference type="NCBI Taxonomy" id="29204"/>
    <lineage>
        <taxon>Eukaryota</taxon>
        <taxon>Sar</taxon>
        <taxon>Stramenopiles</taxon>
        <taxon>Ochrophyta</taxon>
        <taxon>Bacillariophyta</taxon>
        <taxon>Coscinodiscophyceae</taxon>
        <taxon>Thalassiosirophycidae</taxon>
        <taxon>Stephanodiscales</taxon>
        <taxon>Stephanodiscaceae</taxon>
        <taxon>Cyclotella</taxon>
    </lineage>
</organism>